<protein>
    <submittedName>
        <fullName evidence="1">Uncharacterized protein</fullName>
    </submittedName>
</protein>
<accession>A0A544UBH2</accession>
<dbReference type="AlphaFoldDB" id="A0A544UBH2"/>
<organism evidence="1 2">
    <name type="scientific">Lysinibacillus sphaericus</name>
    <name type="common">Bacillus sphaericus</name>
    <dbReference type="NCBI Taxonomy" id="1421"/>
    <lineage>
        <taxon>Bacteria</taxon>
        <taxon>Bacillati</taxon>
        <taxon>Bacillota</taxon>
        <taxon>Bacilli</taxon>
        <taxon>Bacillales</taxon>
        <taxon>Bacillaceae</taxon>
        <taxon>Lysinibacillus</taxon>
    </lineage>
</organism>
<dbReference type="EMBL" id="SADV01000017">
    <property type="protein sequence ID" value="TQR29694.1"/>
    <property type="molecule type" value="Genomic_DNA"/>
</dbReference>
<name>A0A544UBH2_LYSSH</name>
<evidence type="ECO:0000313" key="2">
    <source>
        <dbReference type="Proteomes" id="UP000317944"/>
    </source>
</evidence>
<gene>
    <name evidence="1" type="ORF">C7Y47_17305</name>
</gene>
<reference evidence="1 2" key="1">
    <citation type="submission" date="2018-03" db="EMBL/GenBank/DDBJ databases">
        <title>Aerobic endospore-forming bacteria genome sequencing and assembly.</title>
        <authorList>
            <person name="Cavalcante D.A."/>
            <person name="Driks A."/>
            <person name="Putonti C."/>
            <person name="De-Souza M.T."/>
        </authorList>
    </citation>
    <scope>NUCLEOTIDE SEQUENCE [LARGE SCALE GENOMIC DNA]</scope>
    <source>
        <strain evidence="1 2">SDF0037</strain>
    </source>
</reference>
<dbReference type="Proteomes" id="UP000317944">
    <property type="component" value="Unassembled WGS sequence"/>
</dbReference>
<comment type="caution">
    <text evidence="1">The sequence shown here is derived from an EMBL/GenBank/DDBJ whole genome shotgun (WGS) entry which is preliminary data.</text>
</comment>
<dbReference type="OrthoDB" id="2930786at2"/>
<proteinExistence type="predicted"/>
<sequence>MLQSTLKFYILVNGLDKREILVVRISATFKKNLAKGLAYSFFIVYNVECWSLTAMKREVADTPGRFAMAVCGKIFVENV</sequence>
<evidence type="ECO:0000313" key="1">
    <source>
        <dbReference type="EMBL" id="TQR29694.1"/>
    </source>
</evidence>